<sequence>MNKRIGIVFDETDIKVVSSEDGVLVKEKTVVLWNEKENKIVLYGEDVLNLENKIGTNLSIIHPLEDGEIKNLKIFQNLIHLLFTQIKDEFKDADVIISKTSDNELVLDEFKAITSIYQPKNIRFEDSSKLIAIGAGININDDYGKIILEVENHCAKISVFVNGDTIASKQLPYGEKYINQKIKHHFKETKGIILDDYVVDKIKYGIGSVLKLKDDLEIVISGIDTLSKEKKKILVSSSSVRKIFLDLFNHYKNEITKLLETLPFYISTGIVKNGMSVVGSIGKIGGVNYFFKDFFDWPVEISNSTEDAILFGLLKIK</sequence>
<evidence type="ECO:0000313" key="1">
    <source>
        <dbReference type="EMBL" id="AVP49563.1"/>
    </source>
</evidence>
<evidence type="ECO:0000313" key="2">
    <source>
        <dbReference type="Proteomes" id="UP000239250"/>
    </source>
</evidence>
<dbReference type="InterPro" id="IPR056546">
    <property type="entry name" value="MreB_MamK-like"/>
</dbReference>
<organism evidence="1 2">
    <name type="scientific">Williamsoniiplasma luminosum</name>
    <dbReference type="NCBI Taxonomy" id="214888"/>
    <lineage>
        <taxon>Bacteria</taxon>
        <taxon>Bacillati</taxon>
        <taxon>Mycoplasmatota</taxon>
        <taxon>Mollicutes</taxon>
        <taxon>Entomoplasmatales</taxon>
        <taxon>Williamsoniiplasma</taxon>
    </lineage>
</organism>
<accession>A0A2S0NKL5</accession>
<proteinExistence type="predicted"/>
<dbReference type="EMBL" id="CP027019">
    <property type="protein sequence ID" value="AVP49563.1"/>
    <property type="molecule type" value="Genomic_DNA"/>
</dbReference>
<dbReference type="Gene3D" id="3.30.420.40">
    <property type="match status" value="2"/>
</dbReference>
<protein>
    <recommendedName>
        <fullName evidence="3">Cell shape determining protein MreB</fullName>
    </recommendedName>
</protein>
<dbReference type="AlphaFoldDB" id="A0A2S0NKL5"/>
<evidence type="ECO:0008006" key="3">
    <source>
        <dbReference type="Google" id="ProtNLM"/>
    </source>
</evidence>
<reference evidence="2" key="1">
    <citation type="submission" date="2018-02" db="EMBL/GenBank/DDBJ databases">
        <title>Firefly genomes illuminate parallel origins of bioluminescence in beetles.</title>
        <authorList>
            <person name="Fallon T.R."/>
            <person name="Lower S.E.S."/>
            <person name="Behringer M."/>
            <person name="Weng J.-K."/>
        </authorList>
    </citation>
    <scope>NUCLEOTIDE SEQUENCE [LARGE SCALE GENOMIC DNA]</scope>
</reference>
<dbReference type="InterPro" id="IPR043129">
    <property type="entry name" value="ATPase_NBD"/>
</dbReference>
<gene>
    <name evidence="1" type="ORF">C5T88_03230</name>
</gene>
<dbReference type="RefSeq" id="WP_303662137.1">
    <property type="nucleotide sequence ID" value="NZ_CP027019.1"/>
</dbReference>
<dbReference type="SUPFAM" id="SSF53067">
    <property type="entry name" value="Actin-like ATPase domain"/>
    <property type="match status" value="1"/>
</dbReference>
<name>A0A2S0NKL5_9MOLU</name>
<dbReference type="Proteomes" id="UP000239250">
    <property type="component" value="Chromosome"/>
</dbReference>
<dbReference type="Pfam" id="PF06723">
    <property type="entry name" value="MreB_Mbl"/>
    <property type="match status" value="1"/>
</dbReference>